<organism evidence="2 3">
    <name type="scientific">Rhodosalinus halophilus</name>
    <dbReference type="NCBI Taxonomy" id="2259333"/>
    <lineage>
        <taxon>Bacteria</taxon>
        <taxon>Pseudomonadati</taxon>
        <taxon>Pseudomonadota</taxon>
        <taxon>Alphaproteobacteria</taxon>
        <taxon>Rhodobacterales</taxon>
        <taxon>Paracoccaceae</taxon>
        <taxon>Rhodosalinus</taxon>
    </lineage>
</organism>
<evidence type="ECO:0000313" key="2">
    <source>
        <dbReference type="EMBL" id="RBI83243.1"/>
    </source>
</evidence>
<reference evidence="2 3" key="1">
    <citation type="submission" date="2018-07" db="EMBL/GenBank/DDBJ databases">
        <title>Rhodosalinus sp. strain E84T genomic sequence and assembly.</title>
        <authorList>
            <person name="Liu Z.-W."/>
            <person name="Lu D.-C."/>
        </authorList>
    </citation>
    <scope>NUCLEOTIDE SEQUENCE [LARGE SCALE GENOMIC DNA]</scope>
    <source>
        <strain evidence="2 3">E84</strain>
    </source>
</reference>
<keyword evidence="1" id="KW-0812">Transmembrane</keyword>
<keyword evidence="1" id="KW-0472">Membrane</keyword>
<dbReference type="RefSeq" id="WP_113290619.1">
    <property type="nucleotide sequence ID" value="NZ_QNTQ01000020.1"/>
</dbReference>
<dbReference type="EMBL" id="QNTQ01000020">
    <property type="protein sequence ID" value="RBI83243.1"/>
    <property type="molecule type" value="Genomic_DNA"/>
</dbReference>
<accession>A0A365U4W9</accession>
<dbReference type="AlphaFoldDB" id="A0A365U4W9"/>
<proteinExistence type="predicted"/>
<keyword evidence="3" id="KW-1185">Reference proteome</keyword>
<feature type="transmembrane region" description="Helical" evidence="1">
    <location>
        <begin position="17"/>
        <end position="35"/>
    </location>
</feature>
<evidence type="ECO:0000256" key="1">
    <source>
        <dbReference type="SAM" id="Phobius"/>
    </source>
</evidence>
<protein>
    <submittedName>
        <fullName evidence="2">Uncharacterized protein</fullName>
    </submittedName>
</protein>
<dbReference type="Proteomes" id="UP000253370">
    <property type="component" value="Unassembled WGS sequence"/>
</dbReference>
<comment type="caution">
    <text evidence="2">The sequence shown here is derived from an EMBL/GenBank/DDBJ whole genome shotgun (WGS) entry which is preliminary data.</text>
</comment>
<keyword evidence="1" id="KW-1133">Transmembrane helix</keyword>
<sequence>MAAAWEGEFMEGSTRNWIIGGVAVLVLAALGWFFFMGGDEAGTATAPAAEDGGTATTTD</sequence>
<name>A0A365U4W9_9RHOB</name>
<gene>
    <name evidence="2" type="ORF">DRV85_16720</name>
</gene>
<evidence type="ECO:0000313" key="3">
    <source>
        <dbReference type="Proteomes" id="UP000253370"/>
    </source>
</evidence>